<evidence type="ECO:0000313" key="3">
    <source>
        <dbReference type="EMBL" id="MBK1825965.1"/>
    </source>
</evidence>
<name>A0A934VEX1_9BACT</name>
<dbReference type="PROSITE" id="PS50832">
    <property type="entry name" value="S1_IF1_TYPE"/>
    <property type="match status" value="1"/>
</dbReference>
<dbReference type="Proteomes" id="UP000658278">
    <property type="component" value="Unassembled WGS sequence"/>
</dbReference>
<reference evidence="3" key="1">
    <citation type="submission" date="2021-01" db="EMBL/GenBank/DDBJ databases">
        <title>Modified the classification status of verrucomicrobia.</title>
        <authorList>
            <person name="Feng X."/>
        </authorList>
    </citation>
    <scope>NUCLEOTIDE SEQUENCE</scope>
    <source>
        <strain evidence="3">KCTC 22201</strain>
    </source>
</reference>
<dbReference type="Pfam" id="PF01176">
    <property type="entry name" value="eIF-1a"/>
    <property type="match status" value="1"/>
</dbReference>
<keyword evidence="1" id="KW-0648">Protein biosynthesis</keyword>
<dbReference type="InterPro" id="IPR006196">
    <property type="entry name" value="RNA-binding_domain_S1_IF1"/>
</dbReference>
<keyword evidence="1" id="KW-0396">Initiation factor</keyword>
<sequence>MYEAPIIATADVTRVLKPELYQVRLPNGKLSLGHLSKELSEAKATAKVGDQVTLELTPFDFDSARIAAIQPDPQSA</sequence>
<dbReference type="AlphaFoldDB" id="A0A934VEX1"/>
<keyword evidence="4" id="KW-1185">Reference proteome</keyword>
<evidence type="ECO:0000313" key="4">
    <source>
        <dbReference type="Proteomes" id="UP000658278"/>
    </source>
</evidence>
<dbReference type="RefSeq" id="WP_234044427.1">
    <property type="nucleotide sequence ID" value="NZ_JAENII010000002.1"/>
</dbReference>
<evidence type="ECO:0000259" key="2">
    <source>
        <dbReference type="PROSITE" id="PS50832"/>
    </source>
</evidence>
<feature type="domain" description="S1-like" evidence="2">
    <location>
        <begin position="12"/>
        <end position="66"/>
    </location>
</feature>
<proteinExistence type="predicted"/>
<organism evidence="3 4">
    <name type="scientific">Haloferula rosea</name>
    <dbReference type="NCBI Taxonomy" id="490093"/>
    <lineage>
        <taxon>Bacteria</taxon>
        <taxon>Pseudomonadati</taxon>
        <taxon>Verrucomicrobiota</taxon>
        <taxon>Verrucomicrobiia</taxon>
        <taxon>Verrucomicrobiales</taxon>
        <taxon>Verrucomicrobiaceae</taxon>
        <taxon>Haloferula</taxon>
    </lineage>
</organism>
<gene>
    <name evidence="3" type="ORF">JIN81_02960</name>
</gene>
<dbReference type="EMBL" id="JAENII010000002">
    <property type="protein sequence ID" value="MBK1825965.1"/>
    <property type="molecule type" value="Genomic_DNA"/>
</dbReference>
<comment type="caution">
    <text evidence="3">The sequence shown here is derived from an EMBL/GenBank/DDBJ whole genome shotgun (WGS) entry which is preliminary data.</text>
</comment>
<dbReference type="SUPFAM" id="SSF50249">
    <property type="entry name" value="Nucleic acid-binding proteins"/>
    <property type="match status" value="1"/>
</dbReference>
<dbReference type="GO" id="GO:0003723">
    <property type="term" value="F:RNA binding"/>
    <property type="evidence" value="ECO:0007669"/>
    <property type="project" value="InterPro"/>
</dbReference>
<accession>A0A934VEX1</accession>
<evidence type="ECO:0000256" key="1">
    <source>
        <dbReference type="PROSITE-ProRule" id="PRU00181"/>
    </source>
</evidence>
<dbReference type="Gene3D" id="2.40.50.140">
    <property type="entry name" value="Nucleic acid-binding proteins"/>
    <property type="match status" value="1"/>
</dbReference>
<dbReference type="InterPro" id="IPR012340">
    <property type="entry name" value="NA-bd_OB-fold"/>
</dbReference>
<protein>
    <recommendedName>
        <fullName evidence="2">S1-like domain-containing protein</fullName>
    </recommendedName>
</protein>
<dbReference type="GO" id="GO:0003743">
    <property type="term" value="F:translation initiation factor activity"/>
    <property type="evidence" value="ECO:0007669"/>
    <property type="project" value="UniProtKB-UniRule"/>
</dbReference>